<gene>
    <name evidence="10" type="ordered locus">FraEuI1c_1231</name>
</gene>
<evidence type="ECO:0000259" key="8">
    <source>
        <dbReference type="Pfam" id="PF02770"/>
    </source>
</evidence>
<dbReference type="Gene3D" id="2.40.110.10">
    <property type="entry name" value="Butyryl-CoA Dehydrogenase, subunit A, domain 2"/>
    <property type="match status" value="1"/>
</dbReference>
<protein>
    <submittedName>
        <fullName evidence="10">Acyl-CoA dehydrogenase domain-containing protein</fullName>
    </submittedName>
</protein>
<dbReference type="Gene3D" id="1.10.540.10">
    <property type="entry name" value="Acyl-CoA dehydrogenase/oxidase, N-terminal domain"/>
    <property type="match status" value="1"/>
</dbReference>
<dbReference type="GO" id="GO:0050660">
    <property type="term" value="F:flavin adenine dinucleotide binding"/>
    <property type="evidence" value="ECO:0007669"/>
    <property type="project" value="InterPro"/>
</dbReference>
<dbReference type="SUPFAM" id="SSF56645">
    <property type="entry name" value="Acyl-CoA dehydrogenase NM domain-like"/>
    <property type="match status" value="1"/>
</dbReference>
<dbReference type="OrthoDB" id="3964153at2"/>
<comment type="cofactor">
    <cofactor evidence="1 6">
        <name>FAD</name>
        <dbReference type="ChEBI" id="CHEBI:57692"/>
    </cofactor>
</comment>
<dbReference type="STRING" id="298654.FraEuI1c_1231"/>
<sequence>MDLTFTPQEEQFRSELRSWLDANIPQEWREPVFWERIPADEGFELRRDWERRKAAAGFAGIAWPTEYGGRGGTPGMKAIYDEEMALASAPESANALGLTFLAPTVMAIGTEEQKRDIIGPMLRNEVIWCQGFSEPGAGSDLAALRTSGRLEGDEFVVNGQKIWTTNAMHGDKLFTLVRTEPGSQSHRGISMLLIDMHQEGVEARPLKQISGASEFGEVFFTDARVKVSDCVGGVGNGWKTAMMLLSFERGASGISQYANYRRGYDQIVAAARVLGRDTDPTLRRELASRLVELECLRYHAMHVLTQVEQGHDLGSESSITKLQWSETYQKLFETFDHLLGVDGVLTSPVEGLDLSALQHEAFWTRSVTIWGGSSQVQRNIVAERVLGLPR</sequence>
<feature type="domain" description="Acyl-CoA dehydrogenase/oxidase C-terminal" evidence="7">
    <location>
        <begin position="235"/>
        <end position="386"/>
    </location>
</feature>
<dbReference type="RefSeq" id="WP_013422424.1">
    <property type="nucleotide sequence ID" value="NC_014666.1"/>
</dbReference>
<keyword evidence="3 6" id="KW-0285">Flavoprotein</keyword>
<evidence type="ECO:0000256" key="2">
    <source>
        <dbReference type="ARBA" id="ARBA00009347"/>
    </source>
</evidence>
<dbReference type="GO" id="GO:0016627">
    <property type="term" value="F:oxidoreductase activity, acting on the CH-CH group of donors"/>
    <property type="evidence" value="ECO:0007669"/>
    <property type="project" value="InterPro"/>
</dbReference>
<dbReference type="PANTHER" id="PTHR43292:SF3">
    <property type="entry name" value="ACYL-COA DEHYDROGENASE FADE29"/>
    <property type="match status" value="1"/>
</dbReference>
<dbReference type="SUPFAM" id="SSF47203">
    <property type="entry name" value="Acyl-CoA dehydrogenase C-terminal domain-like"/>
    <property type="match status" value="1"/>
</dbReference>
<feature type="domain" description="Acyl-CoA oxidase/dehydrogenase middle" evidence="8">
    <location>
        <begin position="129"/>
        <end position="222"/>
    </location>
</feature>
<accession>E3J2D1</accession>
<evidence type="ECO:0000256" key="3">
    <source>
        <dbReference type="ARBA" id="ARBA00022630"/>
    </source>
</evidence>
<comment type="similarity">
    <text evidence="2 6">Belongs to the acyl-CoA dehydrogenase family.</text>
</comment>
<evidence type="ECO:0000256" key="1">
    <source>
        <dbReference type="ARBA" id="ARBA00001974"/>
    </source>
</evidence>
<dbReference type="Proteomes" id="UP000002484">
    <property type="component" value="Chromosome"/>
</dbReference>
<proteinExistence type="inferred from homology"/>
<dbReference type="KEGG" id="fri:FraEuI1c_1231"/>
<dbReference type="InterPro" id="IPR006091">
    <property type="entry name" value="Acyl-CoA_Oxase/DH_mid-dom"/>
</dbReference>
<evidence type="ECO:0000259" key="9">
    <source>
        <dbReference type="Pfam" id="PF02771"/>
    </source>
</evidence>
<evidence type="ECO:0000256" key="6">
    <source>
        <dbReference type="RuleBase" id="RU362125"/>
    </source>
</evidence>
<name>E3J2D1_PSEI1</name>
<evidence type="ECO:0000256" key="5">
    <source>
        <dbReference type="ARBA" id="ARBA00023002"/>
    </source>
</evidence>
<evidence type="ECO:0000313" key="10">
    <source>
        <dbReference type="EMBL" id="ADP79303.1"/>
    </source>
</evidence>
<dbReference type="InterPro" id="IPR046373">
    <property type="entry name" value="Acyl-CoA_Oxase/DH_mid-dom_sf"/>
</dbReference>
<evidence type="ECO:0000256" key="4">
    <source>
        <dbReference type="ARBA" id="ARBA00022827"/>
    </source>
</evidence>
<reference evidence="10 11" key="1">
    <citation type="submission" date="2010-10" db="EMBL/GenBank/DDBJ databases">
        <title>Complete sequence of Frankia sp. EuI1c.</title>
        <authorList>
            <consortium name="US DOE Joint Genome Institute"/>
            <person name="Lucas S."/>
            <person name="Copeland A."/>
            <person name="Lapidus A."/>
            <person name="Cheng J.-F."/>
            <person name="Bruce D."/>
            <person name="Goodwin L."/>
            <person name="Pitluck S."/>
            <person name="Chertkov O."/>
            <person name="Detter J.C."/>
            <person name="Han C."/>
            <person name="Tapia R."/>
            <person name="Land M."/>
            <person name="Hauser L."/>
            <person name="Jeffries C."/>
            <person name="Kyrpides N."/>
            <person name="Ivanova N."/>
            <person name="Mikhailova N."/>
            <person name="Beauchemin N."/>
            <person name="Sen A."/>
            <person name="Sur S.A."/>
            <person name="Gtari M."/>
            <person name="Wall L."/>
            <person name="Tisa L."/>
            <person name="Woyke T."/>
        </authorList>
    </citation>
    <scope>NUCLEOTIDE SEQUENCE [LARGE SCALE GENOMIC DNA]</scope>
    <source>
        <strain evidence="11">DSM 45817 / CECT 9037 / EuI1c</strain>
    </source>
</reference>
<dbReference type="GO" id="GO:0005886">
    <property type="term" value="C:plasma membrane"/>
    <property type="evidence" value="ECO:0007669"/>
    <property type="project" value="TreeGrafter"/>
</dbReference>
<dbReference type="eggNOG" id="COG1960">
    <property type="taxonomic scope" value="Bacteria"/>
</dbReference>
<dbReference type="PANTHER" id="PTHR43292">
    <property type="entry name" value="ACYL-COA DEHYDROGENASE"/>
    <property type="match status" value="1"/>
</dbReference>
<organism evidence="10 11">
    <name type="scientific">Pseudofrankia inefficax (strain DSM 45817 / CECT 9037 / DDB 130130 / EuI1c)</name>
    <name type="common">Frankia inefficax</name>
    <dbReference type="NCBI Taxonomy" id="298654"/>
    <lineage>
        <taxon>Bacteria</taxon>
        <taxon>Bacillati</taxon>
        <taxon>Actinomycetota</taxon>
        <taxon>Actinomycetes</taxon>
        <taxon>Frankiales</taxon>
        <taxon>Frankiaceae</taxon>
        <taxon>Pseudofrankia</taxon>
    </lineage>
</organism>
<dbReference type="InterPro" id="IPR013786">
    <property type="entry name" value="AcylCoA_DH/ox_N"/>
</dbReference>
<keyword evidence="11" id="KW-1185">Reference proteome</keyword>
<dbReference type="InterPro" id="IPR009100">
    <property type="entry name" value="AcylCoA_DH/oxidase_NM_dom_sf"/>
</dbReference>
<dbReference type="Pfam" id="PF02770">
    <property type="entry name" value="Acyl-CoA_dh_M"/>
    <property type="match status" value="1"/>
</dbReference>
<dbReference type="InParanoid" id="E3J2D1"/>
<dbReference type="Gene3D" id="1.20.140.10">
    <property type="entry name" value="Butyryl-CoA Dehydrogenase, subunit A, domain 3"/>
    <property type="match status" value="1"/>
</dbReference>
<dbReference type="Pfam" id="PF00441">
    <property type="entry name" value="Acyl-CoA_dh_1"/>
    <property type="match status" value="1"/>
</dbReference>
<dbReference type="InterPro" id="IPR037069">
    <property type="entry name" value="AcylCoA_DH/ox_N_sf"/>
</dbReference>
<dbReference type="HOGENOM" id="CLU_018204_9_0_11"/>
<evidence type="ECO:0000313" key="11">
    <source>
        <dbReference type="Proteomes" id="UP000002484"/>
    </source>
</evidence>
<dbReference type="AlphaFoldDB" id="E3J2D1"/>
<keyword evidence="5 6" id="KW-0560">Oxidoreductase</keyword>
<dbReference type="Pfam" id="PF02771">
    <property type="entry name" value="Acyl-CoA_dh_N"/>
    <property type="match status" value="1"/>
</dbReference>
<dbReference type="InterPro" id="IPR009075">
    <property type="entry name" value="AcylCo_DH/oxidase_C"/>
</dbReference>
<dbReference type="InterPro" id="IPR036250">
    <property type="entry name" value="AcylCo_DH-like_C"/>
</dbReference>
<dbReference type="EMBL" id="CP002299">
    <property type="protein sequence ID" value="ADP79303.1"/>
    <property type="molecule type" value="Genomic_DNA"/>
</dbReference>
<keyword evidence="4 6" id="KW-0274">FAD</keyword>
<dbReference type="InterPro" id="IPR052161">
    <property type="entry name" value="Mycobact_Acyl-CoA_DH"/>
</dbReference>
<feature type="domain" description="Acyl-CoA dehydrogenase/oxidase N-terminal" evidence="9">
    <location>
        <begin position="6"/>
        <end position="125"/>
    </location>
</feature>
<evidence type="ECO:0000259" key="7">
    <source>
        <dbReference type="Pfam" id="PF00441"/>
    </source>
</evidence>